<feature type="region of interest" description="Disordered" evidence="1">
    <location>
        <begin position="16"/>
        <end position="47"/>
    </location>
</feature>
<dbReference type="Proteomes" id="UP000708208">
    <property type="component" value="Unassembled WGS sequence"/>
</dbReference>
<evidence type="ECO:0000313" key="3">
    <source>
        <dbReference type="Proteomes" id="UP000708208"/>
    </source>
</evidence>
<name>A0A8J2NMC2_9HEXA</name>
<protein>
    <submittedName>
        <fullName evidence="2">Uncharacterized protein</fullName>
    </submittedName>
</protein>
<reference evidence="2" key="1">
    <citation type="submission" date="2021-06" db="EMBL/GenBank/DDBJ databases">
        <authorList>
            <person name="Hodson N. C."/>
            <person name="Mongue J. A."/>
            <person name="Jaron S. K."/>
        </authorList>
    </citation>
    <scope>NUCLEOTIDE SEQUENCE</scope>
</reference>
<dbReference type="AlphaFoldDB" id="A0A8J2NMC2"/>
<dbReference type="OrthoDB" id="3256376at2759"/>
<evidence type="ECO:0000313" key="2">
    <source>
        <dbReference type="EMBL" id="CAG7705364.1"/>
    </source>
</evidence>
<proteinExistence type="predicted"/>
<gene>
    <name evidence="2" type="ORF">AFUS01_LOCUS4618</name>
</gene>
<comment type="caution">
    <text evidence="2">The sequence shown here is derived from an EMBL/GenBank/DDBJ whole genome shotgun (WGS) entry which is preliminary data.</text>
</comment>
<accession>A0A8J2NMC2</accession>
<evidence type="ECO:0000256" key="1">
    <source>
        <dbReference type="SAM" id="MobiDB-lite"/>
    </source>
</evidence>
<keyword evidence="3" id="KW-1185">Reference proteome</keyword>
<feature type="non-terminal residue" evidence="2">
    <location>
        <position position="61"/>
    </location>
</feature>
<feature type="non-terminal residue" evidence="2">
    <location>
        <position position="1"/>
    </location>
</feature>
<organism evidence="2 3">
    <name type="scientific">Allacma fusca</name>
    <dbReference type="NCBI Taxonomy" id="39272"/>
    <lineage>
        <taxon>Eukaryota</taxon>
        <taxon>Metazoa</taxon>
        <taxon>Ecdysozoa</taxon>
        <taxon>Arthropoda</taxon>
        <taxon>Hexapoda</taxon>
        <taxon>Collembola</taxon>
        <taxon>Symphypleona</taxon>
        <taxon>Sminthuridae</taxon>
        <taxon>Allacma</taxon>
    </lineage>
</organism>
<sequence>LLTALWLLKKRSKISKRPTKEMRKESAVTMNSNGTVNGEGDVPSPLTLWSGNKAQLNRYES</sequence>
<dbReference type="EMBL" id="CAJVCH010028900">
    <property type="protein sequence ID" value="CAG7705364.1"/>
    <property type="molecule type" value="Genomic_DNA"/>
</dbReference>